<dbReference type="InterPro" id="IPR002347">
    <property type="entry name" value="SDR_fam"/>
</dbReference>
<keyword evidence="3" id="KW-0560">Oxidoreductase</keyword>
<dbReference type="Proteomes" id="UP001329313">
    <property type="component" value="Chromosome"/>
</dbReference>
<keyword evidence="5" id="KW-1185">Reference proteome</keyword>
<evidence type="ECO:0000313" key="5">
    <source>
        <dbReference type="Proteomes" id="UP001329313"/>
    </source>
</evidence>
<evidence type="ECO:0000256" key="1">
    <source>
        <dbReference type="ARBA" id="ARBA00006484"/>
    </source>
</evidence>
<keyword evidence="2" id="KW-0521">NADP</keyword>
<dbReference type="Gene3D" id="3.40.50.720">
    <property type="entry name" value="NAD(P)-binding Rossmann-like Domain"/>
    <property type="match status" value="1"/>
</dbReference>
<dbReference type="EMBL" id="CP137080">
    <property type="protein sequence ID" value="WOQ70013.1"/>
    <property type="molecule type" value="Genomic_DNA"/>
</dbReference>
<dbReference type="RefSeq" id="WP_330171108.1">
    <property type="nucleotide sequence ID" value="NZ_CP137080.1"/>
</dbReference>
<comment type="similarity">
    <text evidence="1">Belongs to the short-chain dehydrogenases/reductases (SDR) family.</text>
</comment>
<evidence type="ECO:0000256" key="2">
    <source>
        <dbReference type="ARBA" id="ARBA00022857"/>
    </source>
</evidence>
<dbReference type="PANTHER" id="PTHR43618">
    <property type="entry name" value="7-ALPHA-HYDROXYSTEROID DEHYDROGENASE"/>
    <property type="match status" value="1"/>
</dbReference>
<dbReference type="AlphaFoldDB" id="A0AAU0MHR7"/>
<dbReference type="KEGG" id="mliy:RYJ27_01925"/>
<dbReference type="SUPFAM" id="SSF51735">
    <property type="entry name" value="NAD(P)-binding Rossmann-fold domains"/>
    <property type="match status" value="1"/>
</dbReference>
<dbReference type="InterPro" id="IPR036291">
    <property type="entry name" value="NAD(P)-bd_dom_sf"/>
</dbReference>
<name>A0AAU0MHR7_9MICO</name>
<gene>
    <name evidence="4" type="ORF">RYJ27_01925</name>
</gene>
<sequence>MGAVVEQLFSLHGCVAVVSGGGGWLGRPMVEALCAAGARVIVAARSPQGAREKLADIEGDWTVAQADVRDTSWPALIAEAADAHGRIDVLVNNAHVGRGGTLQSATSEDLTEAFDLGVGAVARSIEASRVGLKQALAAGGSPSIINVASMYGLVAPRPQLYGAEGATNPPFYGAAKAAMIQLTRYAAAELGPLGIRVNALAPGPFPAAAAQADGAFIQRLSEQTMLGRIGEPREIQSALLYLASPASSFTTGTVLSVDGGWTAW</sequence>
<proteinExistence type="inferred from homology"/>
<evidence type="ECO:0000256" key="3">
    <source>
        <dbReference type="ARBA" id="ARBA00023002"/>
    </source>
</evidence>
<dbReference type="PRINTS" id="PR00080">
    <property type="entry name" value="SDRFAMILY"/>
</dbReference>
<dbReference type="PANTHER" id="PTHR43618:SF8">
    <property type="entry name" value="7ALPHA-HYDROXYSTEROID DEHYDROGENASE"/>
    <property type="match status" value="1"/>
</dbReference>
<reference evidence="4 5" key="1">
    <citation type="submission" date="2023-10" db="EMBL/GenBank/DDBJ databases">
        <title>Y20.</title>
        <authorList>
            <person name="Zhang G."/>
            <person name="Ding Y."/>
        </authorList>
    </citation>
    <scope>NUCLEOTIDE SEQUENCE [LARGE SCALE GENOMIC DNA]</scope>
    <source>
        <strain evidence="4 5">Y20</strain>
    </source>
</reference>
<evidence type="ECO:0000313" key="4">
    <source>
        <dbReference type="EMBL" id="WOQ70013.1"/>
    </source>
</evidence>
<dbReference type="Pfam" id="PF13561">
    <property type="entry name" value="adh_short_C2"/>
    <property type="match status" value="1"/>
</dbReference>
<dbReference type="InterPro" id="IPR052178">
    <property type="entry name" value="Sec_Metab_Biosynth_SDR"/>
</dbReference>
<dbReference type="PRINTS" id="PR00081">
    <property type="entry name" value="GDHRDH"/>
</dbReference>
<protein>
    <submittedName>
        <fullName evidence="4">SDR family oxidoreductase</fullName>
    </submittedName>
</protein>
<accession>A0AAU0MHR7</accession>
<dbReference type="GO" id="GO:0016491">
    <property type="term" value="F:oxidoreductase activity"/>
    <property type="evidence" value="ECO:0007669"/>
    <property type="project" value="UniProtKB-KW"/>
</dbReference>
<organism evidence="4 5">
    <name type="scientific">Microbacterium limosum</name>
    <dbReference type="NCBI Taxonomy" id="3079935"/>
    <lineage>
        <taxon>Bacteria</taxon>
        <taxon>Bacillati</taxon>
        <taxon>Actinomycetota</taxon>
        <taxon>Actinomycetes</taxon>
        <taxon>Micrococcales</taxon>
        <taxon>Microbacteriaceae</taxon>
        <taxon>Microbacterium</taxon>
    </lineage>
</organism>